<dbReference type="InterPro" id="IPR000836">
    <property type="entry name" value="PRTase_dom"/>
</dbReference>
<evidence type="ECO:0000259" key="10">
    <source>
        <dbReference type="Pfam" id="PF14681"/>
    </source>
</evidence>
<gene>
    <name evidence="11" type="ORF">KCU76_g6528</name>
</gene>
<comment type="cofactor">
    <cofactor evidence="1">
        <name>Mg(2+)</name>
        <dbReference type="ChEBI" id="CHEBI:18420"/>
    </cofactor>
</comment>
<dbReference type="GO" id="GO:0005525">
    <property type="term" value="F:GTP binding"/>
    <property type="evidence" value="ECO:0007669"/>
    <property type="project" value="UniProtKB-KW"/>
</dbReference>
<dbReference type="EC" id="2.4.2.9" evidence="4"/>
<dbReference type="NCBIfam" id="NF001097">
    <property type="entry name" value="PRK00129.1"/>
    <property type="match status" value="1"/>
</dbReference>
<comment type="caution">
    <text evidence="11">The sequence shown here is derived from an EMBL/GenBank/DDBJ whole genome shotgun (WGS) entry which is preliminary data.</text>
</comment>
<dbReference type="GO" id="GO:0004845">
    <property type="term" value="F:uracil phosphoribosyltransferase activity"/>
    <property type="evidence" value="ECO:0007669"/>
    <property type="project" value="UniProtKB-EC"/>
</dbReference>
<evidence type="ECO:0000256" key="5">
    <source>
        <dbReference type="ARBA" id="ARBA00022533"/>
    </source>
</evidence>
<evidence type="ECO:0000313" key="12">
    <source>
        <dbReference type="Proteomes" id="UP000779574"/>
    </source>
</evidence>
<dbReference type="AlphaFoldDB" id="A0A9P8ELF0"/>
<evidence type="ECO:0000313" key="11">
    <source>
        <dbReference type="EMBL" id="KAG9692695.1"/>
    </source>
</evidence>
<evidence type="ECO:0000256" key="2">
    <source>
        <dbReference type="ARBA" id="ARBA00005180"/>
    </source>
</evidence>
<dbReference type="EMBL" id="JAHFXF010000220">
    <property type="protein sequence ID" value="KAG9692695.1"/>
    <property type="molecule type" value="Genomic_DNA"/>
</dbReference>
<keyword evidence="9" id="KW-0342">GTP-binding</keyword>
<evidence type="ECO:0000256" key="8">
    <source>
        <dbReference type="ARBA" id="ARBA00022741"/>
    </source>
</evidence>
<evidence type="ECO:0000256" key="9">
    <source>
        <dbReference type="ARBA" id="ARBA00023134"/>
    </source>
</evidence>
<dbReference type="InterPro" id="IPR050054">
    <property type="entry name" value="UPRTase/APRTase"/>
</dbReference>
<reference evidence="11" key="2">
    <citation type="submission" date="2021-08" db="EMBL/GenBank/DDBJ databases">
        <authorList>
            <person name="Gostincar C."/>
            <person name="Sun X."/>
            <person name="Song Z."/>
            <person name="Gunde-Cimerman N."/>
        </authorList>
    </citation>
    <scope>NUCLEOTIDE SEQUENCE</scope>
    <source>
        <strain evidence="11">EXF-9911</strain>
    </source>
</reference>
<reference evidence="11" key="1">
    <citation type="journal article" date="2021" name="J Fungi (Basel)">
        <title>Virulence traits and population genomics of the black yeast Aureobasidium melanogenum.</title>
        <authorList>
            <person name="Cernosa A."/>
            <person name="Sun X."/>
            <person name="Gostincar C."/>
            <person name="Fang C."/>
            <person name="Gunde-Cimerman N."/>
            <person name="Song Z."/>
        </authorList>
    </citation>
    <scope>NUCLEOTIDE SEQUENCE</scope>
    <source>
        <strain evidence="11">EXF-9911</strain>
    </source>
</reference>
<keyword evidence="7" id="KW-0808">Transferase</keyword>
<dbReference type="Gene3D" id="3.40.50.2020">
    <property type="match status" value="1"/>
</dbReference>
<dbReference type="PANTHER" id="PTHR32315">
    <property type="entry name" value="ADENINE PHOSPHORIBOSYLTRANSFERASE"/>
    <property type="match status" value="1"/>
</dbReference>
<feature type="non-terminal residue" evidence="11">
    <location>
        <position position="229"/>
    </location>
</feature>
<organism evidence="11 12">
    <name type="scientific">Aureobasidium melanogenum</name>
    <name type="common">Aureobasidium pullulans var. melanogenum</name>
    <dbReference type="NCBI Taxonomy" id="46634"/>
    <lineage>
        <taxon>Eukaryota</taxon>
        <taxon>Fungi</taxon>
        <taxon>Dikarya</taxon>
        <taxon>Ascomycota</taxon>
        <taxon>Pezizomycotina</taxon>
        <taxon>Dothideomycetes</taxon>
        <taxon>Dothideomycetidae</taxon>
        <taxon>Dothideales</taxon>
        <taxon>Saccotheciaceae</taxon>
        <taxon>Aureobasidium</taxon>
    </lineage>
</organism>
<dbReference type="PANTHER" id="PTHR32315:SF4">
    <property type="entry name" value="URACIL PHOSPHORIBOSYLTRANSFERASE, CHLOROPLASTIC"/>
    <property type="match status" value="1"/>
</dbReference>
<dbReference type="CDD" id="cd06223">
    <property type="entry name" value="PRTases_typeI"/>
    <property type="match status" value="1"/>
</dbReference>
<dbReference type="InterPro" id="IPR029057">
    <property type="entry name" value="PRTase-like"/>
</dbReference>
<dbReference type="Pfam" id="PF14681">
    <property type="entry name" value="UPRTase"/>
    <property type="match status" value="1"/>
</dbReference>
<comment type="pathway">
    <text evidence="2">Pyrimidine metabolism; UMP biosynthesis via salvage pathway; UMP from uracil: step 1/1.</text>
</comment>
<keyword evidence="6" id="KW-0328">Glycosyltransferase</keyword>
<dbReference type="FunFam" id="3.40.50.2020:FF:000049">
    <property type="entry name" value="Putative uracil phosphoribosyltransferase urg2"/>
    <property type="match status" value="1"/>
</dbReference>
<proteinExistence type="inferred from homology"/>
<protein>
    <recommendedName>
        <fullName evidence="4">uracil phosphoribosyltransferase</fullName>
        <ecNumber evidence="4">2.4.2.9</ecNumber>
    </recommendedName>
</protein>
<evidence type="ECO:0000256" key="7">
    <source>
        <dbReference type="ARBA" id="ARBA00022679"/>
    </source>
</evidence>
<dbReference type="OrthoDB" id="10257085at2759"/>
<comment type="similarity">
    <text evidence="3">Belongs to the UPRTase family.</text>
</comment>
<evidence type="ECO:0000256" key="1">
    <source>
        <dbReference type="ARBA" id="ARBA00001946"/>
    </source>
</evidence>
<keyword evidence="5" id="KW-0021">Allosteric enzyme</keyword>
<name>A0A9P8ELF0_AURME</name>
<dbReference type="SUPFAM" id="SSF53271">
    <property type="entry name" value="PRTase-like"/>
    <property type="match status" value="1"/>
</dbReference>
<feature type="domain" description="Phosphoribosyltransferase" evidence="10">
    <location>
        <begin position="10"/>
        <end position="226"/>
    </location>
</feature>
<evidence type="ECO:0000256" key="3">
    <source>
        <dbReference type="ARBA" id="ARBA00009516"/>
    </source>
</evidence>
<evidence type="ECO:0000256" key="6">
    <source>
        <dbReference type="ARBA" id="ARBA00022676"/>
    </source>
</evidence>
<sequence length="229" mass="24560">MSSLPSNVHVAQHPCLRAKVSQLRSQQTSARDAKRLINDIATMLGYEALGSALGSTQQGTDQSPLGYDFPVDSISPSHVSLVPILRSGLSMVDALLSVLPDPVPVFHLGMYREKTTLQPVEYYNNLPYHSATNTSNQTTPSDLAILLDPIIATGATASAAIDTLKDWGVKRIVVCSVLASHEGLEKVSRVWEEGVQIWVGAVDPGTDTRGMIKPGLGDVGDRLFLTIGK</sequence>
<evidence type="ECO:0000256" key="4">
    <source>
        <dbReference type="ARBA" id="ARBA00011894"/>
    </source>
</evidence>
<dbReference type="Proteomes" id="UP000779574">
    <property type="component" value="Unassembled WGS sequence"/>
</dbReference>
<accession>A0A9P8ELF0</accession>
<keyword evidence="8" id="KW-0547">Nucleotide-binding</keyword>